<dbReference type="AlphaFoldDB" id="A0A376TWK1"/>
<evidence type="ECO:0000313" key="2">
    <source>
        <dbReference type="Proteomes" id="UP000254079"/>
    </source>
</evidence>
<name>A0A376TWK1_ECOLX</name>
<keyword evidence="1" id="KW-0808">Transferase</keyword>
<evidence type="ECO:0000313" key="1">
    <source>
        <dbReference type="EMBL" id="STI81103.1"/>
    </source>
</evidence>
<dbReference type="EMBL" id="UGCP01000001">
    <property type="protein sequence ID" value="STI81103.1"/>
    <property type="molecule type" value="Genomic_DNA"/>
</dbReference>
<dbReference type="GO" id="GO:0016740">
    <property type="term" value="F:transferase activity"/>
    <property type="evidence" value="ECO:0007669"/>
    <property type="project" value="UniProtKB-KW"/>
</dbReference>
<protein>
    <submittedName>
        <fullName evidence="1">Glycosyltransferase sugar-binding region containing DXD motif family protein</fullName>
    </submittedName>
</protein>
<accession>A0A376TWK1</accession>
<dbReference type="Proteomes" id="UP000254079">
    <property type="component" value="Unassembled WGS sequence"/>
</dbReference>
<reference evidence="1 2" key="1">
    <citation type="submission" date="2018-06" db="EMBL/GenBank/DDBJ databases">
        <authorList>
            <consortium name="Pathogen Informatics"/>
            <person name="Doyle S."/>
        </authorList>
    </citation>
    <scope>NUCLEOTIDE SEQUENCE [LARGE SCALE GENOMIC DNA]</scope>
    <source>
        <strain evidence="1 2">NCTC8622</strain>
    </source>
</reference>
<sequence length="155" mass="17425">MFISFDNQGGFVISILNNATSETANINALRKNMTSLDSSGSLIYLPGGDVYHISDIYKMSRGRKLFKLNVEKKPDIDDIINVAILETSYLQIKKTNNDDSDYILCLDNPNLSSYTLNFNDLSGYISSLWDNIRGSFTPFHNNTVNIAPNEKNIFP</sequence>
<organism evidence="1 2">
    <name type="scientific">Escherichia coli</name>
    <dbReference type="NCBI Taxonomy" id="562"/>
    <lineage>
        <taxon>Bacteria</taxon>
        <taxon>Pseudomonadati</taxon>
        <taxon>Pseudomonadota</taxon>
        <taxon>Gammaproteobacteria</taxon>
        <taxon>Enterobacterales</taxon>
        <taxon>Enterobacteriaceae</taxon>
        <taxon>Escherichia</taxon>
    </lineage>
</organism>
<proteinExistence type="predicted"/>
<gene>
    <name evidence="1" type="ORF">NCTC8622_00027</name>
</gene>